<gene>
    <name evidence="1" type="ORF">MNBD_GAMMA17-1133</name>
</gene>
<sequence>MLIPDKKPLMVMYEENYQALARLVPDMGVDTVILSSSRGLPDLQMNVVERGKYTLTIAFLHALDDNEIVPDMYLKVKVYNDARVAEVLTYQNKTGFARIYTYPNNKLRYPIEKRRVNQFFSEWLAFCASKDYRFACSVEA</sequence>
<proteinExistence type="predicted"/>
<protein>
    <recommendedName>
        <fullName evidence="2">DUF1249 domain-containing protein</fullName>
    </recommendedName>
</protein>
<accession>A0A3B0ZJQ6</accession>
<organism evidence="1">
    <name type="scientific">hydrothermal vent metagenome</name>
    <dbReference type="NCBI Taxonomy" id="652676"/>
    <lineage>
        <taxon>unclassified sequences</taxon>
        <taxon>metagenomes</taxon>
        <taxon>ecological metagenomes</taxon>
    </lineage>
</organism>
<name>A0A3B0ZJQ6_9ZZZZ</name>
<dbReference type="Pfam" id="PF06853">
    <property type="entry name" value="DUF1249"/>
    <property type="match status" value="1"/>
</dbReference>
<dbReference type="PANTHER" id="PTHR38774">
    <property type="entry name" value="CYTOPLASMIC PROTEIN-RELATED"/>
    <property type="match status" value="1"/>
</dbReference>
<evidence type="ECO:0000313" key="1">
    <source>
        <dbReference type="EMBL" id="VAW89330.1"/>
    </source>
</evidence>
<reference evidence="1" key="1">
    <citation type="submission" date="2018-06" db="EMBL/GenBank/DDBJ databases">
        <authorList>
            <person name="Zhirakovskaya E."/>
        </authorList>
    </citation>
    <scope>NUCLEOTIDE SEQUENCE</scope>
</reference>
<dbReference type="PANTHER" id="PTHR38774:SF1">
    <property type="entry name" value="CYTOPLASMIC PROTEIN"/>
    <property type="match status" value="1"/>
</dbReference>
<evidence type="ECO:0008006" key="2">
    <source>
        <dbReference type="Google" id="ProtNLM"/>
    </source>
</evidence>
<dbReference type="AlphaFoldDB" id="A0A3B0ZJQ6"/>
<dbReference type="EMBL" id="UOFQ01000130">
    <property type="protein sequence ID" value="VAW89330.1"/>
    <property type="molecule type" value="Genomic_DNA"/>
</dbReference>
<dbReference type="InterPro" id="IPR009659">
    <property type="entry name" value="DUF1249"/>
</dbReference>